<gene>
    <name evidence="10" type="ORF">Pgy4_33186</name>
</gene>
<proteinExistence type="predicted"/>
<evidence type="ECO:0000259" key="9">
    <source>
        <dbReference type="Pfam" id="PF00535"/>
    </source>
</evidence>
<dbReference type="AlphaFoldDB" id="F3CEX1"/>
<evidence type="ECO:0000313" key="11">
    <source>
        <dbReference type="Proteomes" id="UP000005466"/>
    </source>
</evidence>
<keyword evidence="6" id="KW-0448">Lipopolysaccharide biosynthesis</keyword>
<evidence type="ECO:0000313" key="10">
    <source>
        <dbReference type="EMBL" id="EGH17813.1"/>
    </source>
</evidence>
<evidence type="ECO:0000256" key="3">
    <source>
        <dbReference type="ARBA" id="ARBA00022676"/>
    </source>
</evidence>
<dbReference type="GO" id="GO:0009103">
    <property type="term" value="P:lipopolysaccharide biosynthetic process"/>
    <property type="evidence" value="ECO:0007669"/>
    <property type="project" value="UniProtKB-KW"/>
</dbReference>
<keyword evidence="4 10" id="KW-0808">Transferase</keyword>
<keyword evidence="1" id="KW-1003">Cell membrane</keyword>
<accession>F3CEX1</accession>
<dbReference type="InterPro" id="IPR001173">
    <property type="entry name" value="Glyco_trans_2-like"/>
</dbReference>
<dbReference type="InterPro" id="IPR050256">
    <property type="entry name" value="Glycosyltransferase_2"/>
</dbReference>
<dbReference type="HOGENOM" id="CLU_200076_0_0_6"/>
<protein>
    <submittedName>
        <fullName evidence="10">Glycosyl transferase ArnC</fullName>
    </submittedName>
</protein>
<dbReference type="Pfam" id="PF00535">
    <property type="entry name" value="Glycos_transf_2"/>
    <property type="match status" value="1"/>
</dbReference>
<dbReference type="Proteomes" id="UP000005466">
    <property type="component" value="Unassembled WGS sequence"/>
</dbReference>
<evidence type="ECO:0000256" key="8">
    <source>
        <dbReference type="ARBA" id="ARBA00023136"/>
    </source>
</evidence>
<dbReference type="PANTHER" id="PTHR48090:SF3">
    <property type="entry name" value="UNDECAPRENYL-PHOSPHATE 4-DEOXY-4-FORMAMIDO-L-ARABINOSE TRANSFERASE"/>
    <property type="match status" value="1"/>
</dbReference>
<evidence type="ECO:0000256" key="7">
    <source>
        <dbReference type="ARBA" id="ARBA00022989"/>
    </source>
</evidence>
<reference evidence="10 11" key="1">
    <citation type="journal article" date="2011" name="PLoS Pathog.">
        <title>Dynamic evolution of pathogenicity revealed by sequencing and comparative genomics of 19 Pseudomonas syringae isolates.</title>
        <authorList>
            <person name="Baltrus D.A."/>
            <person name="Nishimura M.T."/>
            <person name="Romanchuk A."/>
            <person name="Chang J.H."/>
            <person name="Mukhtar M.S."/>
            <person name="Cherkis K."/>
            <person name="Roach J."/>
            <person name="Grant S.R."/>
            <person name="Jones C.D."/>
            <person name="Dangl J.L."/>
        </authorList>
    </citation>
    <scope>NUCLEOTIDE SEQUENCE [LARGE SCALE GENOMIC DNA]</scope>
    <source>
        <strain evidence="11">race 4</strain>
    </source>
</reference>
<dbReference type="EMBL" id="ADWY01002078">
    <property type="protein sequence ID" value="EGH17813.1"/>
    <property type="molecule type" value="Genomic_DNA"/>
</dbReference>
<keyword evidence="5" id="KW-0812">Transmembrane</keyword>
<dbReference type="Gene3D" id="3.90.550.10">
    <property type="entry name" value="Spore Coat Polysaccharide Biosynthesis Protein SpsA, Chain A"/>
    <property type="match status" value="1"/>
</dbReference>
<dbReference type="PANTHER" id="PTHR48090">
    <property type="entry name" value="UNDECAPRENYL-PHOSPHATE 4-DEOXY-4-FORMAMIDO-L-ARABINOSE TRANSFERASE-RELATED"/>
    <property type="match status" value="1"/>
</dbReference>
<organism evidence="10 11">
    <name type="scientific">Pseudomonas savastanoi pv. glycinea str. race 4</name>
    <dbReference type="NCBI Taxonomy" id="875330"/>
    <lineage>
        <taxon>Bacteria</taxon>
        <taxon>Pseudomonadati</taxon>
        <taxon>Pseudomonadota</taxon>
        <taxon>Gammaproteobacteria</taxon>
        <taxon>Pseudomonadales</taxon>
        <taxon>Pseudomonadaceae</taxon>
        <taxon>Pseudomonas</taxon>
    </lineage>
</organism>
<dbReference type="InterPro" id="IPR029044">
    <property type="entry name" value="Nucleotide-diphossugar_trans"/>
</dbReference>
<evidence type="ECO:0000256" key="6">
    <source>
        <dbReference type="ARBA" id="ARBA00022985"/>
    </source>
</evidence>
<name>F3CEX1_PSESG</name>
<dbReference type="GO" id="GO:0005886">
    <property type="term" value="C:plasma membrane"/>
    <property type="evidence" value="ECO:0007669"/>
    <property type="project" value="TreeGrafter"/>
</dbReference>
<evidence type="ECO:0000256" key="4">
    <source>
        <dbReference type="ARBA" id="ARBA00022679"/>
    </source>
</evidence>
<dbReference type="SUPFAM" id="SSF53448">
    <property type="entry name" value="Nucleotide-diphospho-sugar transferases"/>
    <property type="match status" value="1"/>
</dbReference>
<feature type="domain" description="Glycosyltransferase 2-like" evidence="9">
    <location>
        <begin position="10"/>
        <end position="59"/>
    </location>
</feature>
<comment type="caution">
    <text evidence="10">The sequence shown here is derived from an EMBL/GenBank/DDBJ whole genome shotgun (WGS) entry which is preliminary data.</text>
</comment>
<evidence type="ECO:0000256" key="5">
    <source>
        <dbReference type="ARBA" id="ARBA00022692"/>
    </source>
</evidence>
<keyword evidence="7" id="KW-1133">Transmembrane helix</keyword>
<keyword evidence="3" id="KW-0328">Glycosyltransferase</keyword>
<dbReference type="GO" id="GO:0099621">
    <property type="term" value="F:undecaprenyl-phosphate 4-deoxy-4-formamido-L-arabinose transferase activity"/>
    <property type="evidence" value="ECO:0007669"/>
    <property type="project" value="TreeGrafter"/>
</dbReference>
<evidence type="ECO:0000256" key="2">
    <source>
        <dbReference type="ARBA" id="ARBA00022519"/>
    </source>
</evidence>
<keyword evidence="2" id="KW-0997">Cell inner membrane</keyword>
<keyword evidence="8" id="KW-0472">Membrane</keyword>
<feature type="non-terminal residue" evidence="10">
    <location>
        <position position="59"/>
    </location>
</feature>
<evidence type="ECO:0000256" key="1">
    <source>
        <dbReference type="ARBA" id="ARBA00022475"/>
    </source>
</evidence>
<sequence>MRPYPIKFVSIVIPVYNERQSLPELLRRTEAACKHLNHRFEIVLVDDGSRDDSAEILQQ</sequence>